<reference evidence="2 3" key="1">
    <citation type="submission" date="2021-01" db="EMBL/GenBank/DDBJ databases">
        <title>Sequencing the genomes of 1000 actinobacteria strains.</title>
        <authorList>
            <person name="Klenk H.-P."/>
        </authorList>
    </citation>
    <scope>NUCLEOTIDE SEQUENCE [LARGE SCALE GENOMIC DNA]</scope>
    <source>
        <strain evidence="2 3">DSM 18662</strain>
    </source>
</reference>
<dbReference type="RefSeq" id="WP_204916239.1">
    <property type="nucleotide sequence ID" value="NZ_BAAAQP010000011.1"/>
</dbReference>
<organism evidence="2 3">
    <name type="scientific">Microlunatus panaciterrae</name>
    <dbReference type="NCBI Taxonomy" id="400768"/>
    <lineage>
        <taxon>Bacteria</taxon>
        <taxon>Bacillati</taxon>
        <taxon>Actinomycetota</taxon>
        <taxon>Actinomycetes</taxon>
        <taxon>Propionibacteriales</taxon>
        <taxon>Propionibacteriaceae</taxon>
        <taxon>Microlunatus</taxon>
    </lineage>
</organism>
<dbReference type="Pfam" id="PF00144">
    <property type="entry name" value="Beta-lactamase"/>
    <property type="match status" value="1"/>
</dbReference>
<sequence>MEAAKRCSGTARVVRGAEVVQELSVGVLDGPGGEVCWPGMRAQACSISKLVMSIAVLKLAELRELHLQEPIARWVTVPPQWSAITLHQLLSHTSGLGHWGDVPGLPRLLTAPPPREELVALITRAPLVHSPGDAWCYSGPGYVFTSLVIEAATGGPYAEVATELVLAPAGMTQTTSGESLVGRAGVAMGHVGGDPQHLHPGFAAVDGSGDLWTTTADLIRLNQALRAGELLKPATAAQLWTAHAELNKTADAAAVIQMSAYGYGTFLGQINNRNARITPGDGPGYQTLLAYLPDQDLDIAILCNEDAPSIDAALDMLTSLR</sequence>
<dbReference type="InterPro" id="IPR012338">
    <property type="entry name" value="Beta-lactam/transpept-like"/>
</dbReference>
<proteinExistence type="predicted"/>
<dbReference type="InterPro" id="IPR001466">
    <property type="entry name" value="Beta-lactam-related"/>
</dbReference>
<feature type="domain" description="Beta-lactamase-related" evidence="1">
    <location>
        <begin position="8"/>
        <end position="309"/>
    </location>
</feature>
<dbReference type="PANTHER" id="PTHR46825">
    <property type="entry name" value="D-ALANYL-D-ALANINE-CARBOXYPEPTIDASE/ENDOPEPTIDASE AMPH"/>
    <property type="match status" value="1"/>
</dbReference>
<protein>
    <submittedName>
        <fullName evidence="2">CubicO group peptidase (Beta-lactamase class C family)</fullName>
    </submittedName>
</protein>
<dbReference type="Gene3D" id="3.40.710.10">
    <property type="entry name" value="DD-peptidase/beta-lactamase superfamily"/>
    <property type="match status" value="1"/>
</dbReference>
<dbReference type="SUPFAM" id="SSF56601">
    <property type="entry name" value="beta-lactamase/transpeptidase-like"/>
    <property type="match status" value="1"/>
</dbReference>
<evidence type="ECO:0000313" key="2">
    <source>
        <dbReference type="EMBL" id="MBM7797574.1"/>
    </source>
</evidence>
<accession>A0ABS2REZ2</accession>
<name>A0ABS2REZ2_9ACTN</name>
<dbReference type="PANTHER" id="PTHR46825:SF9">
    <property type="entry name" value="BETA-LACTAMASE-RELATED DOMAIN-CONTAINING PROTEIN"/>
    <property type="match status" value="1"/>
</dbReference>
<dbReference type="EMBL" id="JAFBCF010000001">
    <property type="protein sequence ID" value="MBM7797574.1"/>
    <property type="molecule type" value="Genomic_DNA"/>
</dbReference>
<keyword evidence="3" id="KW-1185">Reference proteome</keyword>
<comment type="caution">
    <text evidence="2">The sequence shown here is derived from an EMBL/GenBank/DDBJ whole genome shotgun (WGS) entry which is preliminary data.</text>
</comment>
<evidence type="ECO:0000313" key="3">
    <source>
        <dbReference type="Proteomes" id="UP000704762"/>
    </source>
</evidence>
<dbReference type="InterPro" id="IPR050491">
    <property type="entry name" value="AmpC-like"/>
</dbReference>
<gene>
    <name evidence="2" type="ORF">JOE57_000495</name>
</gene>
<evidence type="ECO:0000259" key="1">
    <source>
        <dbReference type="Pfam" id="PF00144"/>
    </source>
</evidence>
<dbReference type="Proteomes" id="UP000704762">
    <property type="component" value="Unassembled WGS sequence"/>
</dbReference>